<evidence type="ECO:0000313" key="2">
    <source>
        <dbReference type="WBParaSite" id="PgR110_g016_t03"/>
    </source>
</evidence>
<proteinExistence type="predicted"/>
<organism evidence="1 2">
    <name type="scientific">Parascaris univalens</name>
    <name type="common">Nematode worm</name>
    <dbReference type="NCBI Taxonomy" id="6257"/>
    <lineage>
        <taxon>Eukaryota</taxon>
        <taxon>Metazoa</taxon>
        <taxon>Ecdysozoa</taxon>
        <taxon>Nematoda</taxon>
        <taxon>Chromadorea</taxon>
        <taxon>Rhabditida</taxon>
        <taxon>Spirurina</taxon>
        <taxon>Ascaridomorpha</taxon>
        <taxon>Ascaridoidea</taxon>
        <taxon>Ascarididae</taxon>
        <taxon>Parascaris</taxon>
    </lineage>
</organism>
<reference evidence="2" key="1">
    <citation type="submission" date="2022-11" db="UniProtKB">
        <authorList>
            <consortium name="WormBaseParasite"/>
        </authorList>
    </citation>
    <scope>IDENTIFICATION</scope>
</reference>
<keyword evidence="1" id="KW-1185">Reference proteome</keyword>
<dbReference type="WBParaSite" id="PgR110_g016_t03">
    <property type="protein sequence ID" value="PgR110_g016_t03"/>
    <property type="gene ID" value="PgR110_g016"/>
</dbReference>
<name>A0A915CAK5_PARUN</name>
<sequence>METPSYRYPENAKEMRDFIFHCSLLQCSLRSFTTTSI</sequence>
<evidence type="ECO:0000313" key="1">
    <source>
        <dbReference type="Proteomes" id="UP000887569"/>
    </source>
</evidence>
<protein>
    <submittedName>
        <fullName evidence="2">Uncharacterized protein</fullName>
    </submittedName>
</protein>
<dbReference type="AlphaFoldDB" id="A0A915CAK5"/>
<accession>A0A915CAK5</accession>
<dbReference type="Proteomes" id="UP000887569">
    <property type="component" value="Unplaced"/>
</dbReference>